<feature type="compositionally biased region" description="Polar residues" evidence="1">
    <location>
        <begin position="91"/>
        <end position="105"/>
    </location>
</feature>
<feature type="compositionally biased region" description="Polar residues" evidence="1">
    <location>
        <begin position="59"/>
        <end position="69"/>
    </location>
</feature>
<feature type="compositionally biased region" description="Polar residues" evidence="1">
    <location>
        <begin position="140"/>
        <end position="151"/>
    </location>
</feature>
<protein>
    <submittedName>
        <fullName evidence="2">Uncharacterized protein</fullName>
    </submittedName>
</protein>
<reference evidence="2" key="1">
    <citation type="submission" date="2019-04" db="EMBL/GenBank/DDBJ databases">
        <title>Friends and foes A comparative genomics studyof 23 Aspergillus species from section Flavi.</title>
        <authorList>
            <consortium name="DOE Joint Genome Institute"/>
            <person name="Kjaerbolling I."/>
            <person name="Vesth T."/>
            <person name="Frisvad J.C."/>
            <person name="Nybo J.L."/>
            <person name="Theobald S."/>
            <person name="Kildgaard S."/>
            <person name="Isbrandt T."/>
            <person name="Kuo A."/>
            <person name="Sato A."/>
            <person name="Lyhne E.K."/>
            <person name="Kogle M.E."/>
            <person name="Wiebenga A."/>
            <person name="Kun R.S."/>
            <person name="Lubbers R.J."/>
            <person name="Makela M.R."/>
            <person name="Barry K."/>
            <person name="Chovatia M."/>
            <person name="Clum A."/>
            <person name="Daum C."/>
            <person name="Haridas S."/>
            <person name="He G."/>
            <person name="LaButti K."/>
            <person name="Lipzen A."/>
            <person name="Mondo S."/>
            <person name="Riley R."/>
            <person name="Salamov A."/>
            <person name="Simmons B.A."/>
            <person name="Magnuson J.K."/>
            <person name="Henrissat B."/>
            <person name="Mortensen U.H."/>
            <person name="Larsen T.O."/>
            <person name="Devries R.P."/>
            <person name="Grigoriev I.V."/>
            <person name="Machida M."/>
            <person name="Baker S.E."/>
            <person name="Andersen M.R."/>
        </authorList>
    </citation>
    <scope>NUCLEOTIDE SEQUENCE [LARGE SCALE GENOMIC DNA]</scope>
    <source>
        <strain evidence="2">IBT 14317</strain>
    </source>
</reference>
<feature type="region of interest" description="Disordered" evidence="1">
    <location>
        <begin position="59"/>
        <end position="105"/>
    </location>
</feature>
<feature type="compositionally biased region" description="Polar residues" evidence="1">
    <location>
        <begin position="20"/>
        <end position="31"/>
    </location>
</feature>
<gene>
    <name evidence="2" type="ORF">BDV23DRAFT_154227</name>
</gene>
<proteinExistence type="predicted"/>
<feature type="region of interest" description="Disordered" evidence="1">
    <location>
        <begin position="1"/>
        <end position="39"/>
    </location>
</feature>
<accession>A0A5N7C9Y9</accession>
<evidence type="ECO:0000256" key="1">
    <source>
        <dbReference type="SAM" id="MobiDB-lite"/>
    </source>
</evidence>
<name>A0A5N7C9Y9_PETAA</name>
<dbReference type="OrthoDB" id="5431298at2759"/>
<dbReference type="Proteomes" id="UP000326877">
    <property type="component" value="Unassembled WGS sequence"/>
</dbReference>
<feature type="compositionally biased region" description="Basic and acidic residues" evidence="1">
    <location>
        <begin position="1"/>
        <end position="17"/>
    </location>
</feature>
<evidence type="ECO:0000313" key="2">
    <source>
        <dbReference type="EMBL" id="KAE8390954.1"/>
    </source>
</evidence>
<organism evidence="2">
    <name type="scientific">Petromyces alliaceus</name>
    <name type="common">Aspergillus alliaceus</name>
    <dbReference type="NCBI Taxonomy" id="209559"/>
    <lineage>
        <taxon>Eukaryota</taxon>
        <taxon>Fungi</taxon>
        <taxon>Dikarya</taxon>
        <taxon>Ascomycota</taxon>
        <taxon>Pezizomycotina</taxon>
        <taxon>Eurotiomycetes</taxon>
        <taxon>Eurotiomycetidae</taxon>
        <taxon>Eurotiales</taxon>
        <taxon>Aspergillaceae</taxon>
        <taxon>Aspergillus</taxon>
        <taxon>Aspergillus subgen. Circumdati</taxon>
    </lineage>
</organism>
<sequence>MTTEQEIHTPLKKEKAEVSSLLTPTDYSTNGTTPTSPTSTAAELNAYHLYPPSPYAPFSCSNASTSELSDTGVHRPRAELASPPTRELINVPQQQRPSSNQSILSLGRSNPGCVELAAQPCRELINVPPRQRQQPLTLPASPQGQLDSTCTSPPPVITADGVVLTANFDASLPESSSGHGTLSSHAMGFMDYETARRSMFSAHRPEWEG</sequence>
<dbReference type="AlphaFoldDB" id="A0A5N7C9Y9"/>
<feature type="region of interest" description="Disordered" evidence="1">
    <location>
        <begin position="132"/>
        <end position="154"/>
    </location>
</feature>
<dbReference type="EMBL" id="ML735250">
    <property type="protein sequence ID" value="KAE8390954.1"/>
    <property type="molecule type" value="Genomic_DNA"/>
</dbReference>